<dbReference type="PANTHER" id="PTHR33048:SF47">
    <property type="entry name" value="INTEGRAL MEMBRANE PROTEIN-RELATED"/>
    <property type="match status" value="1"/>
</dbReference>
<organism evidence="9 10">
    <name type="scientific">Collybia nuda</name>
    <dbReference type="NCBI Taxonomy" id="64659"/>
    <lineage>
        <taxon>Eukaryota</taxon>
        <taxon>Fungi</taxon>
        <taxon>Dikarya</taxon>
        <taxon>Basidiomycota</taxon>
        <taxon>Agaricomycotina</taxon>
        <taxon>Agaricomycetes</taxon>
        <taxon>Agaricomycetidae</taxon>
        <taxon>Agaricales</taxon>
        <taxon>Tricholomatineae</taxon>
        <taxon>Clitocybaceae</taxon>
        <taxon>Collybia</taxon>
    </lineage>
</organism>
<evidence type="ECO:0000259" key="8">
    <source>
        <dbReference type="Pfam" id="PF20684"/>
    </source>
</evidence>
<accession>A0A9P5Y2I5</accession>
<feature type="transmembrane region" description="Helical" evidence="7">
    <location>
        <begin position="205"/>
        <end position="227"/>
    </location>
</feature>
<dbReference type="InterPro" id="IPR052337">
    <property type="entry name" value="SAT4-like"/>
</dbReference>
<gene>
    <name evidence="9" type="ORF">BDZ94DRAFT_808821</name>
</gene>
<sequence length="430" mass="48798">MTMWLVVKCERKRFVCSGSLVFLWVRGQLQAKRGFWNLPQCGIIMFTTCIQRVTEFLSLLCRNLIRDGLPSTHQSQLFSPVERSTMAVGPNVSLTAWRATATVLHTLGIGCTSFRVYHRHRKRRAWWDDHWALLSALCDTVYAVTPWIRRDNRGLAQPTTESVHQGIIIFWLTATLFPIVVWTARISIGLSITRLVPPKTRERKYLYALNIWFGLMWLALVIQKLWVCCRDTSWHRNRAVQCYLGNGVGILSLCLDITADTCLVFIPLHMLWRVKLPRTQRRLILSVFASSILSSLAGVVYAVFVFCAQISRSTNWSHAIGLSANIKAAVTLFVCNLLVVVTYLYCLFWKDEDEDVSEPSETRSKPSQAVPEPTAIALTQFSDVQFVDTSAYASRYFERSQYTGPPVSSSQSTFSPKSPPSCSRLTTHGD</sequence>
<name>A0A9P5Y2I5_9AGAR</name>
<feature type="transmembrane region" description="Helical" evidence="7">
    <location>
        <begin position="283"/>
        <end position="306"/>
    </location>
</feature>
<dbReference type="PANTHER" id="PTHR33048">
    <property type="entry name" value="PTH11-LIKE INTEGRAL MEMBRANE PROTEIN (AFU_ORTHOLOGUE AFUA_5G11245)"/>
    <property type="match status" value="1"/>
</dbReference>
<evidence type="ECO:0000256" key="4">
    <source>
        <dbReference type="ARBA" id="ARBA00023136"/>
    </source>
</evidence>
<evidence type="ECO:0000313" key="9">
    <source>
        <dbReference type="EMBL" id="KAF9461509.1"/>
    </source>
</evidence>
<feature type="domain" description="Rhodopsin" evidence="8">
    <location>
        <begin position="115"/>
        <end position="333"/>
    </location>
</feature>
<feature type="transmembrane region" description="Helical" evidence="7">
    <location>
        <begin position="326"/>
        <end position="348"/>
    </location>
</feature>
<evidence type="ECO:0000256" key="7">
    <source>
        <dbReference type="SAM" id="Phobius"/>
    </source>
</evidence>
<dbReference type="AlphaFoldDB" id="A0A9P5Y2I5"/>
<evidence type="ECO:0000256" key="3">
    <source>
        <dbReference type="ARBA" id="ARBA00022989"/>
    </source>
</evidence>
<keyword evidence="4 7" id="KW-0472">Membrane</keyword>
<evidence type="ECO:0000256" key="1">
    <source>
        <dbReference type="ARBA" id="ARBA00004141"/>
    </source>
</evidence>
<feature type="compositionally biased region" description="Low complexity" evidence="6">
    <location>
        <begin position="405"/>
        <end position="416"/>
    </location>
</feature>
<feature type="region of interest" description="Disordered" evidence="6">
    <location>
        <begin position="402"/>
        <end position="430"/>
    </location>
</feature>
<proteinExistence type="inferred from homology"/>
<reference evidence="9" key="1">
    <citation type="submission" date="2020-11" db="EMBL/GenBank/DDBJ databases">
        <authorList>
            <consortium name="DOE Joint Genome Institute"/>
            <person name="Ahrendt S."/>
            <person name="Riley R."/>
            <person name="Andreopoulos W."/>
            <person name="Labutti K."/>
            <person name="Pangilinan J."/>
            <person name="Ruiz-Duenas F.J."/>
            <person name="Barrasa J.M."/>
            <person name="Sanchez-Garcia M."/>
            <person name="Camarero S."/>
            <person name="Miyauchi S."/>
            <person name="Serrano A."/>
            <person name="Linde D."/>
            <person name="Babiker R."/>
            <person name="Drula E."/>
            <person name="Ayuso-Fernandez I."/>
            <person name="Pacheco R."/>
            <person name="Padilla G."/>
            <person name="Ferreira P."/>
            <person name="Barriuso J."/>
            <person name="Kellner H."/>
            <person name="Castanera R."/>
            <person name="Alfaro M."/>
            <person name="Ramirez L."/>
            <person name="Pisabarro A.G."/>
            <person name="Kuo A."/>
            <person name="Tritt A."/>
            <person name="Lipzen A."/>
            <person name="He G."/>
            <person name="Yan M."/>
            <person name="Ng V."/>
            <person name="Cullen D."/>
            <person name="Martin F."/>
            <person name="Rosso M.-N."/>
            <person name="Henrissat B."/>
            <person name="Hibbett D."/>
            <person name="Martinez A.T."/>
            <person name="Grigoriev I.V."/>
        </authorList>
    </citation>
    <scope>NUCLEOTIDE SEQUENCE</scope>
    <source>
        <strain evidence="9">CBS 247.69</strain>
    </source>
</reference>
<keyword evidence="3 7" id="KW-1133">Transmembrane helix</keyword>
<comment type="caution">
    <text evidence="9">The sequence shown here is derived from an EMBL/GenBank/DDBJ whole genome shotgun (WGS) entry which is preliminary data.</text>
</comment>
<comment type="subcellular location">
    <subcellularLocation>
        <location evidence="1">Membrane</location>
        <topology evidence="1">Multi-pass membrane protein</topology>
    </subcellularLocation>
</comment>
<evidence type="ECO:0000256" key="6">
    <source>
        <dbReference type="SAM" id="MobiDB-lite"/>
    </source>
</evidence>
<evidence type="ECO:0000256" key="5">
    <source>
        <dbReference type="ARBA" id="ARBA00038359"/>
    </source>
</evidence>
<dbReference type="GO" id="GO:0016020">
    <property type="term" value="C:membrane"/>
    <property type="evidence" value="ECO:0007669"/>
    <property type="project" value="UniProtKB-SubCell"/>
</dbReference>
<dbReference type="EMBL" id="MU150283">
    <property type="protein sequence ID" value="KAF9461509.1"/>
    <property type="molecule type" value="Genomic_DNA"/>
</dbReference>
<protein>
    <recommendedName>
        <fullName evidence="8">Rhodopsin domain-containing protein</fullName>
    </recommendedName>
</protein>
<dbReference type="Proteomes" id="UP000807353">
    <property type="component" value="Unassembled WGS sequence"/>
</dbReference>
<dbReference type="InterPro" id="IPR049326">
    <property type="entry name" value="Rhodopsin_dom_fungi"/>
</dbReference>
<evidence type="ECO:0000256" key="2">
    <source>
        <dbReference type="ARBA" id="ARBA00022692"/>
    </source>
</evidence>
<comment type="similarity">
    <text evidence="5">Belongs to the SAT4 family.</text>
</comment>
<evidence type="ECO:0000313" key="10">
    <source>
        <dbReference type="Proteomes" id="UP000807353"/>
    </source>
</evidence>
<keyword evidence="2 7" id="KW-0812">Transmembrane</keyword>
<dbReference type="Pfam" id="PF20684">
    <property type="entry name" value="Fung_rhodopsin"/>
    <property type="match status" value="1"/>
</dbReference>
<keyword evidence="10" id="KW-1185">Reference proteome</keyword>
<feature type="transmembrane region" description="Helical" evidence="7">
    <location>
        <begin position="130"/>
        <end position="148"/>
    </location>
</feature>
<feature type="transmembrane region" description="Helical" evidence="7">
    <location>
        <begin position="168"/>
        <end position="193"/>
    </location>
</feature>
<feature type="transmembrane region" description="Helical" evidence="7">
    <location>
        <begin position="247"/>
        <end position="271"/>
    </location>
</feature>
<dbReference type="OrthoDB" id="3229610at2759"/>